<accession>A0ABP9A5Q3</accession>
<comment type="caution">
    <text evidence="2">The sequence shown here is derived from an EMBL/GenBank/DDBJ whole genome shotgun (WGS) entry which is preliminary data.</text>
</comment>
<evidence type="ECO:0000313" key="2">
    <source>
        <dbReference type="EMBL" id="GAA4774018.1"/>
    </source>
</evidence>
<protein>
    <recommendedName>
        <fullName evidence="4">YVTN family beta-propeller protein</fullName>
    </recommendedName>
</protein>
<dbReference type="InterPro" id="IPR011964">
    <property type="entry name" value="YVTN_b-propeller_repeat"/>
</dbReference>
<dbReference type="PANTHER" id="PTHR47197:SF3">
    <property type="entry name" value="DIHYDRO-HEME D1 DEHYDROGENASE"/>
    <property type="match status" value="1"/>
</dbReference>
<evidence type="ECO:0008006" key="4">
    <source>
        <dbReference type="Google" id="ProtNLM"/>
    </source>
</evidence>
<keyword evidence="3" id="KW-1185">Reference proteome</keyword>
<feature type="compositionally biased region" description="Basic and acidic residues" evidence="1">
    <location>
        <begin position="191"/>
        <end position="200"/>
    </location>
</feature>
<evidence type="ECO:0000256" key="1">
    <source>
        <dbReference type="SAM" id="MobiDB-lite"/>
    </source>
</evidence>
<proteinExistence type="predicted"/>
<dbReference type="PANTHER" id="PTHR47197">
    <property type="entry name" value="PROTEIN NIRF"/>
    <property type="match status" value="1"/>
</dbReference>
<dbReference type="InterPro" id="IPR015943">
    <property type="entry name" value="WD40/YVTN_repeat-like_dom_sf"/>
</dbReference>
<evidence type="ECO:0000313" key="3">
    <source>
        <dbReference type="Proteomes" id="UP001500928"/>
    </source>
</evidence>
<dbReference type="InterPro" id="IPR011048">
    <property type="entry name" value="Haem_d1_sf"/>
</dbReference>
<gene>
    <name evidence="2" type="ORF">GCM10023200_03130</name>
</gene>
<dbReference type="SMART" id="SM00564">
    <property type="entry name" value="PQQ"/>
    <property type="match status" value="5"/>
</dbReference>
<feature type="compositionally biased region" description="Basic and acidic residues" evidence="1">
    <location>
        <begin position="310"/>
        <end position="319"/>
    </location>
</feature>
<dbReference type="Proteomes" id="UP001500928">
    <property type="component" value="Unassembled WGS sequence"/>
</dbReference>
<feature type="region of interest" description="Disordered" evidence="1">
    <location>
        <begin position="94"/>
        <end position="232"/>
    </location>
</feature>
<dbReference type="NCBIfam" id="TIGR02276">
    <property type="entry name" value="beta_rpt_yvtn"/>
    <property type="match status" value="1"/>
</dbReference>
<feature type="compositionally biased region" description="Polar residues" evidence="1">
    <location>
        <begin position="201"/>
        <end position="219"/>
    </location>
</feature>
<dbReference type="EMBL" id="BAABHO010000002">
    <property type="protein sequence ID" value="GAA4774018.1"/>
    <property type="molecule type" value="Genomic_DNA"/>
</dbReference>
<feature type="compositionally biased region" description="Basic and acidic residues" evidence="1">
    <location>
        <begin position="131"/>
        <end position="144"/>
    </location>
</feature>
<feature type="compositionally biased region" description="Low complexity" evidence="1">
    <location>
        <begin position="288"/>
        <end position="302"/>
    </location>
</feature>
<dbReference type="InterPro" id="IPR011044">
    <property type="entry name" value="Quino_amine_DH_bsu"/>
</dbReference>
<dbReference type="SUPFAM" id="SSF51004">
    <property type="entry name" value="C-terminal (heme d1) domain of cytochrome cd1-nitrite reductase"/>
    <property type="match status" value="2"/>
</dbReference>
<feature type="compositionally biased region" description="Acidic residues" evidence="1">
    <location>
        <begin position="157"/>
        <end position="166"/>
    </location>
</feature>
<feature type="compositionally biased region" description="Low complexity" evidence="1">
    <location>
        <begin position="104"/>
        <end position="128"/>
    </location>
</feature>
<dbReference type="SUPFAM" id="SSF50969">
    <property type="entry name" value="YVTN repeat-like/Quinoprotein amine dehydrogenase"/>
    <property type="match status" value="1"/>
</dbReference>
<dbReference type="InterPro" id="IPR051200">
    <property type="entry name" value="Host-pathogen_enzymatic-act"/>
</dbReference>
<organism evidence="2 3">
    <name type="scientific">Actinomycetospora chlora</name>
    <dbReference type="NCBI Taxonomy" id="663608"/>
    <lineage>
        <taxon>Bacteria</taxon>
        <taxon>Bacillati</taxon>
        <taxon>Actinomycetota</taxon>
        <taxon>Actinomycetes</taxon>
        <taxon>Pseudonocardiales</taxon>
        <taxon>Pseudonocardiaceae</taxon>
        <taxon>Actinomycetospora</taxon>
    </lineage>
</organism>
<feature type="compositionally biased region" description="Low complexity" evidence="1">
    <location>
        <begin position="147"/>
        <end position="156"/>
    </location>
</feature>
<reference evidence="3" key="1">
    <citation type="journal article" date="2019" name="Int. J. Syst. Evol. Microbiol.">
        <title>The Global Catalogue of Microorganisms (GCM) 10K type strain sequencing project: providing services to taxonomists for standard genome sequencing and annotation.</title>
        <authorList>
            <consortium name="The Broad Institute Genomics Platform"/>
            <consortium name="The Broad Institute Genome Sequencing Center for Infectious Disease"/>
            <person name="Wu L."/>
            <person name="Ma J."/>
        </authorList>
    </citation>
    <scope>NUCLEOTIDE SEQUENCE [LARGE SCALE GENOMIC DNA]</scope>
    <source>
        <strain evidence="3">JCM 17979</strain>
    </source>
</reference>
<name>A0ABP9A5Q3_9PSEU</name>
<feature type="region of interest" description="Disordered" evidence="1">
    <location>
        <begin position="285"/>
        <end position="335"/>
    </location>
</feature>
<dbReference type="Gene3D" id="2.130.10.10">
    <property type="entry name" value="YVTN repeat-like/Quinoprotein amine dehydrogenase"/>
    <property type="match status" value="3"/>
</dbReference>
<sequence length="1054" mass="107046">MLRETSKALLYRGEHVKKAVGDRNTSRAAVAARARRSARVAAKRAARVAVTSRTAQTTLAAALGAGILLQGGQATTGSPSVEMVVRTVAVTGTEDDPADVIDNDAGTSATDAGSSDASDPGPSGPAEGEGADGRDAGNDEHGDSGDTTPPQTPTETEPGDAEEPTELTEPVAPTTDAAQPVVGGPTETPDDTARVPERDATTPTTASATLGQATASPSTAAGPIAPSARTAPVTHGATQNVLTRIALALAGLTPHAAHAPSGPAVPAGALLIAQWAFFRRGENPLVNQSPTASPTQAPPTSTGEIVGDLHASDPDRDHLTYTLTTPPRNGDVDLRPDGTYTYIPNAATAASGGQDSFVITVRDNDPAAPGLGGFTALARQVLARSHPALAQRLFGAHTIDVTVDVTVTGTGVPPIPGDVTVGTPDAATGVVRGTLPTTGPDGAPITYTVATPPRFGRVMIRPDGTYVYVPSAAGQAYAAGTPGADVDTFTVRASSGATARIAARVAPGDELTVTVPLAPASPSTPPTVTSSVGVGTYPGSTVASPDGRYVAVPSNDDRTVTIADTTDGSRSVVVLDAYFSEVVFSPDGGRAYVLDQSGLVTVADAATGAVLGSVDIGDYGQGLRVAPDGRHLYVTARVLGGDQPDTLTLTAIDTADLSALPLAEGGFFNGVVFSPDGRRGYAVDGETGSLVIIDAAAGSVLDTFPAGYGASQVVFSADGTRAYVPNDVSGTITVIHTDDDTIGPVLDVGANAAFTFFFSPPTSPDGRQIYLLDYAGGTVRILDTATDTLGDPIEVDQPTDVVLSPDGSRAYVRSGNEELETLTVIRTADRSVVVLPTGPVDREVVFSPDGSRAYLVSYDGRVTVVDVANDAVTTTFAVAPRAFDLVLTPDGSRAYVVHVNGEPGTPGIVTALDTATGETTTITVGDRPYSPIISPDGRRVYVTNYLGGTVSVIDTADDTVVATVPGLSEASLTPDGRFVYTVSSVDGVGGITFVSTADDRVTVIPGGGGEYLSDARLSPDGHSFYLVSFAEDGTLSVISLDGEGPSPADDAVAV</sequence>
<dbReference type="Pfam" id="PF17963">
    <property type="entry name" value="Big_9"/>
    <property type="match status" value="1"/>
</dbReference>
<dbReference type="InterPro" id="IPR018391">
    <property type="entry name" value="PQQ_b-propeller_rpt"/>
</dbReference>